<dbReference type="InterPro" id="IPR014756">
    <property type="entry name" value="Ig_E-set"/>
</dbReference>
<feature type="domain" description="IPT/TIG" evidence="2">
    <location>
        <begin position="346"/>
        <end position="427"/>
    </location>
</feature>
<dbReference type="Proteomes" id="UP001432222">
    <property type="component" value="Chromosome"/>
</dbReference>
<organism evidence="3 4">
    <name type="scientific">Kitasatospora purpeofusca</name>
    <dbReference type="NCBI Taxonomy" id="67352"/>
    <lineage>
        <taxon>Bacteria</taxon>
        <taxon>Bacillati</taxon>
        <taxon>Actinomycetota</taxon>
        <taxon>Actinomycetes</taxon>
        <taxon>Kitasatosporales</taxon>
        <taxon>Streptomycetaceae</taxon>
        <taxon>Kitasatospora</taxon>
    </lineage>
</organism>
<dbReference type="InterPro" id="IPR015943">
    <property type="entry name" value="WD40/YVTN_repeat-like_dom_sf"/>
</dbReference>
<dbReference type="Gene3D" id="2.130.10.10">
    <property type="entry name" value="YVTN repeat-like/Quinoprotein amine dehydrogenase"/>
    <property type="match status" value="2"/>
</dbReference>
<dbReference type="InterPro" id="IPR011045">
    <property type="entry name" value="N2O_reductase_N"/>
</dbReference>
<dbReference type="EMBL" id="CP108110">
    <property type="protein sequence ID" value="WUQ83749.1"/>
    <property type="molecule type" value="Genomic_DNA"/>
</dbReference>
<evidence type="ECO:0000313" key="3">
    <source>
        <dbReference type="EMBL" id="WUQ83749.1"/>
    </source>
</evidence>
<dbReference type="Pfam" id="PF01833">
    <property type="entry name" value="TIG"/>
    <property type="match status" value="3"/>
</dbReference>
<feature type="domain" description="IPT/TIG" evidence="2">
    <location>
        <begin position="430"/>
        <end position="511"/>
    </location>
</feature>
<dbReference type="SUPFAM" id="SSF81296">
    <property type="entry name" value="E set domains"/>
    <property type="match status" value="3"/>
</dbReference>
<dbReference type="InterPro" id="IPR051200">
    <property type="entry name" value="Host-pathogen_enzymatic-act"/>
</dbReference>
<dbReference type="PANTHER" id="PTHR47197">
    <property type="entry name" value="PROTEIN NIRF"/>
    <property type="match status" value="1"/>
</dbReference>
<dbReference type="SUPFAM" id="SSF50974">
    <property type="entry name" value="Nitrous oxide reductase, N-terminal domain"/>
    <property type="match status" value="1"/>
</dbReference>
<evidence type="ECO:0000256" key="1">
    <source>
        <dbReference type="ARBA" id="ARBA00022729"/>
    </source>
</evidence>
<dbReference type="RefSeq" id="WP_328954694.1">
    <property type="nucleotide sequence ID" value="NZ_CP108110.1"/>
</dbReference>
<evidence type="ECO:0000259" key="2">
    <source>
        <dbReference type="SMART" id="SM00429"/>
    </source>
</evidence>
<dbReference type="NCBIfam" id="NF038114">
    <property type="entry name" value="rightmost"/>
    <property type="match status" value="1"/>
</dbReference>
<gene>
    <name evidence="3" type="ORF">OHA16_12670</name>
</gene>
<dbReference type="NCBIfam" id="TIGR02276">
    <property type="entry name" value="beta_rpt_yvtn"/>
    <property type="match status" value="2"/>
</dbReference>
<protein>
    <submittedName>
        <fullName evidence="3">YncE family protein</fullName>
    </submittedName>
</protein>
<accession>A0ABZ1U0C4</accession>
<proteinExistence type="predicted"/>
<dbReference type="InterPro" id="IPR011964">
    <property type="entry name" value="YVTN_b-propeller_repeat"/>
</dbReference>
<evidence type="ECO:0000313" key="4">
    <source>
        <dbReference type="Proteomes" id="UP001432222"/>
    </source>
</evidence>
<dbReference type="Pfam" id="PF21783">
    <property type="entry name" value="YNCE"/>
    <property type="match status" value="1"/>
</dbReference>
<dbReference type="PANTHER" id="PTHR47197:SF3">
    <property type="entry name" value="DIHYDRO-HEME D1 DEHYDROGENASE"/>
    <property type="match status" value="1"/>
</dbReference>
<dbReference type="InterPro" id="IPR002909">
    <property type="entry name" value="IPT_dom"/>
</dbReference>
<name>A0ABZ1U0C4_9ACTN</name>
<dbReference type="SMART" id="SM00429">
    <property type="entry name" value="IPT"/>
    <property type="match status" value="3"/>
</dbReference>
<dbReference type="InterPro" id="IPR048433">
    <property type="entry name" value="YNCE-like_beta-prop"/>
</dbReference>
<feature type="domain" description="IPT/TIG" evidence="2">
    <location>
        <begin position="514"/>
        <end position="599"/>
    </location>
</feature>
<keyword evidence="4" id="KW-1185">Reference proteome</keyword>
<reference evidence="3" key="1">
    <citation type="submission" date="2022-10" db="EMBL/GenBank/DDBJ databases">
        <title>The complete genomes of actinobacterial strains from the NBC collection.</title>
        <authorList>
            <person name="Joergensen T.S."/>
            <person name="Alvarez Arevalo M."/>
            <person name="Sterndorff E.B."/>
            <person name="Faurdal D."/>
            <person name="Vuksanovic O."/>
            <person name="Mourched A.-S."/>
            <person name="Charusanti P."/>
            <person name="Shaw S."/>
            <person name="Blin K."/>
            <person name="Weber T."/>
        </authorList>
    </citation>
    <scope>NUCLEOTIDE SEQUENCE</scope>
    <source>
        <strain evidence="3">NBC_00222</strain>
    </source>
</reference>
<dbReference type="Gene3D" id="2.60.40.10">
    <property type="entry name" value="Immunoglobulins"/>
    <property type="match status" value="3"/>
</dbReference>
<keyword evidence="1" id="KW-0732">Signal</keyword>
<sequence length="713" mass="70416">MPLTTESRLAPTGHLRRLRRGAAAALATAVLGTVGAVLPVTSAHAAGPAQLVYMTDAFAKTFVAYDLSSGSVAGTVPVGERPGPLAVSPDGSQVWVGNQFGNSISVIDTATLTVTTTLTGGQYPSAIAFSPDGAHVYVAENRAGHAGIDVFDTASRTVSASIPTAYNVSAIAPTPDGSRLYAAVSGDVAVIDTATDTVTASIPTADRRSIGDLAISPDGTKVFATNVNTGTLSVVDTVTGTLAGSVQLNRFAGSLALSPDGARAYVVATDSGGTGSLATVDTATLTVSGVLAVPAMSVLADPDGSRLYVTTSNRDMVVVDSATNAVVSTTPAGARASYTALAPTKAPTVTGLTPDHGSTGGGTTVTVTGTDLTGTTAVTFGGVPASNVTVVDDHTVTAAAPAHAAGSVDLTLTTGGRTVPAGTYTYQVPAPVVTGLTPDHGSTAGGTTVTLTGTDLTGTTAVTFDTTPATAVTVVDDHTVTATAPAHAAGTAGVTLTTAGGTAPAGTYTYQRPAPAVTAVTPAQGPLAGGTTVTLTGTDFTGATAVTFGTTPATAFTVENDGRITATAPAAAAVGTVDITVTTPAGTSTVTAADSYAYAYDFGGFQGPVTNPPAVNQAHAGRAVPMKFSLGGDRGLGILAAGQPSVQQTDCTTGAPIGTPAPAASAGGSSLQYDPATATYTYVWKTDKAWTGTCRTFTLGLNDGTTHTARFRF</sequence>
<dbReference type="InterPro" id="IPR013783">
    <property type="entry name" value="Ig-like_fold"/>
</dbReference>